<organism evidence="11 12">
    <name type="scientific">Benzoatithermus flavus</name>
    <dbReference type="NCBI Taxonomy" id="3108223"/>
    <lineage>
        <taxon>Bacteria</taxon>
        <taxon>Pseudomonadati</taxon>
        <taxon>Pseudomonadota</taxon>
        <taxon>Alphaproteobacteria</taxon>
        <taxon>Geminicoccales</taxon>
        <taxon>Geminicoccaceae</taxon>
        <taxon>Benzoatithermus</taxon>
    </lineage>
</organism>
<dbReference type="CDD" id="cd17992">
    <property type="entry name" value="DEXHc_RecG"/>
    <property type="match status" value="1"/>
</dbReference>
<keyword evidence="2" id="KW-0227">DNA damage</keyword>
<proteinExistence type="predicted"/>
<dbReference type="Gene3D" id="3.40.50.300">
    <property type="entry name" value="P-loop containing nucleotide triphosphate hydrolases"/>
    <property type="match status" value="2"/>
</dbReference>
<dbReference type="PROSITE" id="PS51192">
    <property type="entry name" value="HELICASE_ATP_BIND_1"/>
    <property type="match status" value="1"/>
</dbReference>
<gene>
    <name evidence="11" type="primary">recG</name>
    <name evidence="11" type="ORF">U1T56_11500</name>
</gene>
<dbReference type="InterPro" id="IPR001650">
    <property type="entry name" value="Helicase_C-like"/>
</dbReference>
<dbReference type="PANTHER" id="PTHR47964:SF1">
    <property type="entry name" value="ATP-DEPENDENT DNA HELICASE HOMOLOG RECG, CHLOROPLASTIC"/>
    <property type="match status" value="1"/>
</dbReference>
<accession>A0ABU8XS96</accession>
<dbReference type="Pfam" id="PF00271">
    <property type="entry name" value="Helicase_C"/>
    <property type="match status" value="1"/>
</dbReference>
<dbReference type="SMART" id="SM00490">
    <property type="entry name" value="HELICc"/>
    <property type="match status" value="1"/>
</dbReference>
<evidence type="ECO:0000256" key="5">
    <source>
        <dbReference type="ARBA" id="ARBA00022840"/>
    </source>
</evidence>
<keyword evidence="6" id="KW-0238">DNA-binding</keyword>
<dbReference type="Pfam" id="PF17191">
    <property type="entry name" value="RecG_wedge"/>
    <property type="match status" value="1"/>
</dbReference>
<dbReference type="GO" id="GO:0003678">
    <property type="term" value="F:DNA helicase activity"/>
    <property type="evidence" value="ECO:0007669"/>
    <property type="project" value="UniProtKB-EC"/>
</dbReference>
<dbReference type="InterPro" id="IPR027417">
    <property type="entry name" value="P-loop_NTPase"/>
</dbReference>
<dbReference type="InterPro" id="IPR011545">
    <property type="entry name" value="DEAD/DEAH_box_helicase_dom"/>
</dbReference>
<evidence type="ECO:0000259" key="9">
    <source>
        <dbReference type="PROSITE" id="PS51192"/>
    </source>
</evidence>
<dbReference type="EMBL" id="JBBLZC010000010">
    <property type="protein sequence ID" value="MEK0083779.1"/>
    <property type="molecule type" value="Genomic_DNA"/>
</dbReference>
<evidence type="ECO:0000256" key="7">
    <source>
        <dbReference type="ARBA" id="ARBA00023204"/>
    </source>
</evidence>
<dbReference type="GO" id="GO:0016787">
    <property type="term" value="F:hydrolase activity"/>
    <property type="evidence" value="ECO:0007669"/>
    <property type="project" value="UniProtKB-KW"/>
</dbReference>
<name>A0ABU8XS96_9PROT</name>
<evidence type="ECO:0000313" key="11">
    <source>
        <dbReference type="EMBL" id="MEK0083779.1"/>
    </source>
</evidence>
<feature type="domain" description="Helicase ATP-binding" evidence="9">
    <location>
        <begin position="284"/>
        <end position="445"/>
    </location>
</feature>
<keyword evidence="7" id="KW-0234">DNA repair</keyword>
<dbReference type="PROSITE" id="PS51194">
    <property type="entry name" value="HELICASE_CTER"/>
    <property type="match status" value="1"/>
</dbReference>
<dbReference type="CDD" id="cd04488">
    <property type="entry name" value="RecG_wedge_OBF"/>
    <property type="match status" value="1"/>
</dbReference>
<keyword evidence="5" id="KW-0067">ATP-binding</keyword>
<dbReference type="InterPro" id="IPR047112">
    <property type="entry name" value="RecG/Mfd"/>
</dbReference>
<dbReference type="SUPFAM" id="SSF52540">
    <property type="entry name" value="P-loop containing nucleoside triphosphate hydrolases"/>
    <property type="match status" value="2"/>
</dbReference>
<dbReference type="RefSeq" id="WP_418159627.1">
    <property type="nucleotide sequence ID" value="NZ_JBBLZC010000010.1"/>
</dbReference>
<dbReference type="InterPro" id="IPR012340">
    <property type="entry name" value="NA-bd_OB-fold"/>
</dbReference>
<sequence>MADGLRPHVLDPLFAPVSGLAGVGPAVGDALARLLGRRQPRCLDLLGHLPTDAVDPTPRERLGPADDGKMVSLRARIEGHRAAPPDKRAPYRIQARAAGERIELVFFRTKGDFLGNRFAIGSEVLIHGQLGRFGDRWQMVHPDLLDPRRIGEGLLPVYPLVQGLTQGRLRNVVRAALARVPELPEWLSPELRRQGWPGWAEALHIAQRPATPEDLDPASPARLRLAFDELLANQLALTLVRTARSRLPGRALAGSGELWRRLEASLPFPLTSCQERAIAEIGADMAAPSPMLRLLQGDVGSGKTVVALFAMLRAVEAGAQAALMAPTEVLAQQHAATLAALADPLGLEVALLTGKEPTARRRRTLERLADGSLPLVVGTHALFQEAVTFHDLGLAVIDEQHRFGVGQRLDLVSKGHAVDVLLTTATPIPRSLVLAAYGDLATAKLVTKPPGRKPIVTAAVPNERVEEVIEATARALARGERIYWICPLVEESETAAAMAAIERHRLLSERFGGIVGLVHGRLSSRDKEAAIQAFARGDARLLVATTVIEVGVDVPDASIIVIEHAERFGLAQLHQLRGRVGRGERPSACLLLYDPPLSQAARARLAILRETEDGFRIAEEDLRLRGPGEVLGLRQSGLPAFRFADLERHAGLLPLARAEADRALQEDPTLSGERGRALRLLLHLFERQDAVRLLAAG</sequence>
<evidence type="ECO:0000256" key="4">
    <source>
        <dbReference type="ARBA" id="ARBA00022806"/>
    </source>
</evidence>
<dbReference type="Gene3D" id="2.40.50.140">
    <property type="entry name" value="Nucleic acid-binding proteins"/>
    <property type="match status" value="1"/>
</dbReference>
<comment type="caution">
    <text evidence="11">The sequence shown here is derived from an EMBL/GenBank/DDBJ whole genome shotgun (WGS) entry which is preliminary data.</text>
</comment>
<dbReference type="SUPFAM" id="SSF50249">
    <property type="entry name" value="Nucleic acid-binding proteins"/>
    <property type="match status" value="1"/>
</dbReference>
<keyword evidence="3 11" id="KW-0378">Hydrolase</keyword>
<keyword evidence="1" id="KW-0547">Nucleotide-binding</keyword>
<keyword evidence="12" id="KW-1185">Reference proteome</keyword>
<feature type="domain" description="Helicase C-terminal" evidence="10">
    <location>
        <begin position="464"/>
        <end position="623"/>
    </location>
</feature>
<dbReference type="Pfam" id="PF19833">
    <property type="entry name" value="RecG_dom3_C"/>
    <property type="match status" value="1"/>
</dbReference>
<evidence type="ECO:0000256" key="8">
    <source>
        <dbReference type="ARBA" id="ARBA00049819"/>
    </source>
</evidence>
<protein>
    <recommendedName>
        <fullName evidence="8">Probable DNA 3'-5' helicase RecG</fullName>
    </recommendedName>
</protein>
<dbReference type="SMART" id="SM00487">
    <property type="entry name" value="DEXDc"/>
    <property type="match status" value="1"/>
</dbReference>
<keyword evidence="4 11" id="KW-0347">Helicase</keyword>
<dbReference type="NCBIfam" id="NF008164">
    <property type="entry name" value="PRK10917.1-2"/>
    <property type="match status" value="1"/>
</dbReference>
<evidence type="ECO:0000256" key="3">
    <source>
        <dbReference type="ARBA" id="ARBA00022801"/>
    </source>
</evidence>
<dbReference type="InterPro" id="IPR033454">
    <property type="entry name" value="RecG_wedge"/>
</dbReference>
<evidence type="ECO:0000256" key="2">
    <source>
        <dbReference type="ARBA" id="ARBA00022763"/>
    </source>
</evidence>
<dbReference type="PANTHER" id="PTHR47964">
    <property type="entry name" value="ATP-DEPENDENT DNA HELICASE HOMOLOG RECG, CHLOROPLASTIC"/>
    <property type="match status" value="1"/>
</dbReference>
<dbReference type="InterPro" id="IPR045562">
    <property type="entry name" value="RecG_dom3_C"/>
</dbReference>
<evidence type="ECO:0000313" key="12">
    <source>
        <dbReference type="Proteomes" id="UP001375743"/>
    </source>
</evidence>
<evidence type="ECO:0000256" key="6">
    <source>
        <dbReference type="ARBA" id="ARBA00023125"/>
    </source>
</evidence>
<evidence type="ECO:0000256" key="1">
    <source>
        <dbReference type="ARBA" id="ARBA00022741"/>
    </source>
</evidence>
<evidence type="ECO:0000259" key="10">
    <source>
        <dbReference type="PROSITE" id="PS51194"/>
    </source>
</evidence>
<dbReference type="Pfam" id="PF00270">
    <property type="entry name" value="DEAD"/>
    <property type="match status" value="1"/>
</dbReference>
<dbReference type="InterPro" id="IPR014001">
    <property type="entry name" value="Helicase_ATP-bd"/>
</dbReference>
<reference evidence="11 12" key="1">
    <citation type="submission" date="2024-01" db="EMBL/GenBank/DDBJ databases">
        <title>Multi-omics insights into the function and evolution of sodium benzoate biodegradation pathways in Benzoatithermus flavus gen. nov., sp. nov. from hot spring.</title>
        <authorList>
            <person name="Hu C.-J."/>
            <person name="Li W.-J."/>
        </authorList>
    </citation>
    <scope>NUCLEOTIDE SEQUENCE [LARGE SCALE GENOMIC DNA]</scope>
    <source>
        <strain evidence="11 12">SYSU G07066</strain>
    </source>
</reference>
<dbReference type="Proteomes" id="UP001375743">
    <property type="component" value="Unassembled WGS sequence"/>
</dbReference>